<comment type="similarity">
    <text evidence="5">Belongs to the RimM family.</text>
</comment>
<evidence type="ECO:0000256" key="5">
    <source>
        <dbReference type="HAMAP-Rule" id="MF_00014"/>
    </source>
</evidence>
<dbReference type="SUPFAM" id="SSF50346">
    <property type="entry name" value="PRC-barrel domain"/>
    <property type="match status" value="1"/>
</dbReference>
<keyword evidence="9" id="KW-1185">Reference proteome</keyword>
<protein>
    <recommendedName>
        <fullName evidence="5">Ribosome maturation factor RimM</fullName>
    </recommendedName>
</protein>
<evidence type="ECO:0000313" key="8">
    <source>
        <dbReference type="EMBL" id="KHD06063.1"/>
    </source>
</evidence>
<dbReference type="Gene3D" id="2.30.30.240">
    <property type="entry name" value="PRC-barrel domain"/>
    <property type="match status" value="1"/>
</dbReference>
<gene>
    <name evidence="5" type="primary">rimM</name>
    <name evidence="8" type="ORF">PN36_26815</name>
</gene>
<dbReference type="GO" id="GO:0043022">
    <property type="term" value="F:ribosome binding"/>
    <property type="evidence" value="ECO:0007669"/>
    <property type="project" value="InterPro"/>
</dbReference>
<evidence type="ECO:0000259" key="6">
    <source>
        <dbReference type="Pfam" id="PF01782"/>
    </source>
</evidence>
<dbReference type="InterPro" id="IPR009000">
    <property type="entry name" value="Transl_B-barrel_sf"/>
</dbReference>
<comment type="subcellular location">
    <subcellularLocation>
        <location evidence="5">Cytoplasm</location>
    </subcellularLocation>
</comment>
<dbReference type="HAMAP" id="MF_00014">
    <property type="entry name" value="Ribosome_mat_RimM"/>
    <property type="match status" value="1"/>
</dbReference>
<feature type="domain" description="Ribosome maturation factor RimM PRC barrel" evidence="7">
    <location>
        <begin position="99"/>
        <end position="165"/>
    </location>
</feature>
<dbReference type="GO" id="GO:0005840">
    <property type="term" value="C:ribosome"/>
    <property type="evidence" value="ECO:0007669"/>
    <property type="project" value="InterPro"/>
</dbReference>
<dbReference type="InterPro" id="IPR011033">
    <property type="entry name" value="PRC_barrel-like_sf"/>
</dbReference>
<comment type="domain">
    <text evidence="5">The PRC barrel domain binds ribosomal protein uS19.</text>
</comment>
<comment type="function">
    <text evidence="5">An accessory protein needed during the final step in the assembly of 30S ribosomal subunit, possibly for assembly of the head region. Essential for efficient processing of 16S rRNA. May be needed both before and after RbfA during the maturation of 16S rRNA. It has affinity for free ribosomal 30S subunits but not for 70S ribosomes.</text>
</comment>
<dbReference type="InterPro" id="IPR056792">
    <property type="entry name" value="PRC_RimM"/>
</dbReference>
<comment type="caution">
    <text evidence="8">The sequence shown here is derived from an EMBL/GenBank/DDBJ whole genome shotgun (WGS) entry which is preliminary data.</text>
</comment>
<dbReference type="EMBL" id="JSZA02000160">
    <property type="protein sequence ID" value="KHD06063.1"/>
    <property type="molecule type" value="Genomic_DNA"/>
</dbReference>
<keyword evidence="2 5" id="KW-0690">Ribosome biogenesis</keyword>
<comment type="subunit">
    <text evidence="5">Binds ribosomal protein uS19.</text>
</comment>
<dbReference type="AlphaFoldDB" id="A0A0A6P5N4"/>
<evidence type="ECO:0000256" key="1">
    <source>
        <dbReference type="ARBA" id="ARBA00022490"/>
    </source>
</evidence>
<keyword evidence="4 5" id="KW-0143">Chaperone</keyword>
<dbReference type="Pfam" id="PF24986">
    <property type="entry name" value="PRC_RimM"/>
    <property type="match status" value="1"/>
</dbReference>
<evidence type="ECO:0000256" key="4">
    <source>
        <dbReference type="ARBA" id="ARBA00023186"/>
    </source>
</evidence>
<dbReference type="NCBIfam" id="TIGR02273">
    <property type="entry name" value="16S_RimM"/>
    <property type="match status" value="1"/>
</dbReference>
<dbReference type="GO" id="GO:0042274">
    <property type="term" value="P:ribosomal small subunit biogenesis"/>
    <property type="evidence" value="ECO:0007669"/>
    <property type="project" value="UniProtKB-UniRule"/>
</dbReference>
<evidence type="ECO:0000259" key="7">
    <source>
        <dbReference type="Pfam" id="PF24986"/>
    </source>
</evidence>
<organism evidence="8 9">
    <name type="scientific">Candidatus Thiomargarita nelsonii</name>
    <dbReference type="NCBI Taxonomy" id="1003181"/>
    <lineage>
        <taxon>Bacteria</taxon>
        <taxon>Pseudomonadati</taxon>
        <taxon>Pseudomonadota</taxon>
        <taxon>Gammaproteobacteria</taxon>
        <taxon>Thiotrichales</taxon>
        <taxon>Thiotrichaceae</taxon>
        <taxon>Thiomargarita</taxon>
    </lineage>
</organism>
<name>A0A0A6P5N4_9GAMM</name>
<dbReference type="PANTHER" id="PTHR33692:SF1">
    <property type="entry name" value="RIBOSOME MATURATION FACTOR RIMM"/>
    <property type="match status" value="1"/>
</dbReference>
<dbReference type="InterPro" id="IPR011961">
    <property type="entry name" value="RimM"/>
</dbReference>
<dbReference type="InterPro" id="IPR036976">
    <property type="entry name" value="RimM_N_sf"/>
</dbReference>
<feature type="domain" description="RimM N-terminal" evidence="6">
    <location>
        <begin position="7"/>
        <end position="88"/>
    </location>
</feature>
<evidence type="ECO:0000256" key="2">
    <source>
        <dbReference type="ARBA" id="ARBA00022517"/>
    </source>
</evidence>
<dbReference type="GO" id="GO:0005737">
    <property type="term" value="C:cytoplasm"/>
    <property type="evidence" value="ECO:0007669"/>
    <property type="project" value="UniProtKB-SubCell"/>
</dbReference>
<evidence type="ECO:0000256" key="3">
    <source>
        <dbReference type="ARBA" id="ARBA00022552"/>
    </source>
</evidence>
<dbReference type="InterPro" id="IPR002676">
    <property type="entry name" value="RimM_N"/>
</dbReference>
<dbReference type="SUPFAM" id="SSF50447">
    <property type="entry name" value="Translation proteins"/>
    <property type="match status" value="1"/>
</dbReference>
<evidence type="ECO:0000313" key="9">
    <source>
        <dbReference type="Proteomes" id="UP000030428"/>
    </source>
</evidence>
<reference evidence="8 9" key="1">
    <citation type="journal article" date="2016" name="Front. Microbiol.">
        <title>Single-Cell (Meta-)Genomics of a Dimorphic Candidatus Thiomargarita nelsonii Reveals Genomic Plasticity.</title>
        <authorList>
            <person name="Flood B.E."/>
            <person name="Fliss P."/>
            <person name="Jones D.S."/>
            <person name="Dick G.J."/>
            <person name="Jain S."/>
            <person name="Kaster A.K."/>
            <person name="Winkel M."/>
            <person name="Mussmann M."/>
            <person name="Bailey J."/>
        </authorList>
    </citation>
    <scope>NUCLEOTIDE SEQUENCE [LARGE SCALE GENOMIC DNA]</scope>
    <source>
        <strain evidence="8">Hydrate Ridge</strain>
    </source>
</reference>
<proteinExistence type="inferred from homology"/>
<dbReference type="PANTHER" id="PTHR33692">
    <property type="entry name" value="RIBOSOME MATURATION FACTOR RIMM"/>
    <property type="match status" value="1"/>
</dbReference>
<dbReference type="Proteomes" id="UP000030428">
    <property type="component" value="Unassembled WGS sequence"/>
</dbReference>
<accession>A0A0A6P5N4</accession>
<sequence>MITRVSIGRINGLYGVRGWIKVFSYARPITNILNYSPWQLYQHGQWQTVSLSEGQAHGKGIIARLDSISNRDEAARLVGSEIAVNREQLPPTPKGEYYWADLIGLTVVNREDITLGQVDHLLETGANDVLVVKGERERLIPFLREQVVVDVDLAQGVLRVDWDEDF</sequence>
<keyword evidence="3 5" id="KW-0698">rRNA processing</keyword>
<dbReference type="GO" id="GO:0006364">
    <property type="term" value="P:rRNA processing"/>
    <property type="evidence" value="ECO:0007669"/>
    <property type="project" value="UniProtKB-UniRule"/>
</dbReference>
<dbReference type="Pfam" id="PF01782">
    <property type="entry name" value="RimM"/>
    <property type="match status" value="1"/>
</dbReference>
<keyword evidence="1 5" id="KW-0963">Cytoplasm</keyword>
<dbReference type="Gene3D" id="2.40.30.60">
    <property type="entry name" value="RimM"/>
    <property type="match status" value="1"/>
</dbReference>